<proteinExistence type="predicted"/>
<evidence type="ECO:0000313" key="1">
    <source>
        <dbReference type="EMBL" id="CAH2208814.1"/>
    </source>
</evidence>
<organism evidence="1 2">
    <name type="scientific">Pararge aegeria aegeria</name>
    <dbReference type="NCBI Taxonomy" id="348720"/>
    <lineage>
        <taxon>Eukaryota</taxon>
        <taxon>Metazoa</taxon>
        <taxon>Ecdysozoa</taxon>
        <taxon>Arthropoda</taxon>
        <taxon>Hexapoda</taxon>
        <taxon>Insecta</taxon>
        <taxon>Pterygota</taxon>
        <taxon>Neoptera</taxon>
        <taxon>Endopterygota</taxon>
        <taxon>Lepidoptera</taxon>
        <taxon>Glossata</taxon>
        <taxon>Ditrysia</taxon>
        <taxon>Papilionoidea</taxon>
        <taxon>Nymphalidae</taxon>
        <taxon>Satyrinae</taxon>
        <taxon>Satyrini</taxon>
        <taxon>Parargina</taxon>
        <taxon>Pararge</taxon>
    </lineage>
</organism>
<accession>A0A8S4QE28</accession>
<evidence type="ECO:0000313" key="2">
    <source>
        <dbReference type="Proteomes" id="UP000838756"/>
    </source>
</evidence>
<name>A0A8S4QE28_9NEOP</name>
<comment type="caution">
    <text evidence="1">The sequence shown here is derived from an EMBL/GenBank/DDBJ whole genome shotgun (WGS) entry which is preliminary data.</text>
</comment>
<gene>
    <name evidence="1" type="primary">jg24114</name>
    <name evidence="1" type="ORF">PAEG_LOCUS1332</name>
</gene>
<feature type="non-terminal residue" evidence="1">
    <location>
        <position position="54"/>
    </location>
</feature>
<dbReference type="AlphaFoldDB" id="A0A8S4QE28"/>
<sequence length="54" mass="5970">MRGECSVKGEPFGMHALLGLSHNHLASILNFHHTKGLDVSLALVQRPDNNNYTQ</sequence>
<keyword evidence="2" id="KW-1185">Reference proteome</keyword>
<dbReference type="EMBL" id="CAKXAJ010004597">
    <property type="protein sequence ID" value="CAH2208814.1"/>
    <property type="molecule type" value="Genomic_DNA"/>
</dbReference>
<protein>
    <submittedName>
        <fullName evidence="1">Jg24114 protein</fullName>
    </submittedName>
</protein>
<reference evidence="1" key="1">
    <citation type="submission" date="2022-03" db="EMBL/GenBank/DDBJ databases">
        <authorList>
            <person name="Lindestad O."/>
        </authorList>
    </citation>
    <scope>NUCLEOTIDE SEQUENCE</scope>
</reference>
<dbReference type="Proteomes" id="UP000838756">
    <property type="component" value="Unassembled WGS sequence"/>
</dbReference>